<keyword evidence="3 5" id="KW-0120">Carbon dioxide fixation</keyword>
<accession>A0A0S2QDC6</accession>
<feature type="domain" description="Ribulose bisphosphate carboxylase small subunit" evidence="7">
    <location>
        <begin position="3"/>
        <end position="102"/>
    </location>
</feature>
<dbReference type="Pfam" id="PF00101">
    <property type="entry name" value="RuBisCO_small"/>
    <property type="match status" value="1"/>
</dbReference>
<dbReference type="InterPro" id="IPR000894">
    <property type="entry name" value="RuBisCO_ssu_dom"/>
</dbReference>
<protein>
    <recommendedName>
        <fullName evidence="5 6">Multifunctional fusion protein</fullName>
    </recommendedName>
    <domain>
        <recommendedName>
            <fullName evidence="5">Ribulose bisphosphate carboxylase small subunit</fullName>
            <shortName evidence="5">RuBisCO small subunit</shortName>
        </recommendedName>
    </domain>
    <domain>
        <recommendedName>
            <fullName evidence="6">Ribulose bisphosphate carboxylase small subunit, chloroplastic</fullName>
        </recommendedName>
    </domain>
</protein>
<organism evidence="8">
    <name type="scientific">Karenia brevis</name>
    <name type="common">Red tide dinoflagellate</name>
    <name type="synonym">Gymnodinium breve</name>
    <dbReference type="NCBI Taxonomy" id="156230"/>
    <lineage>
        <taxon>Eukaryota</taxon>
        <taxon>Sar</taxon>
        <taxon>Alveolata</taxon>
        <taxon>Dinophyceae</taxon>
        <taxon>Gymnodiniales</taxon>
        <taxon>Kareniaceae</taxon>
        <taxon>Karenia</taxon>
    </lineage>
</organism>
<dbReference type="SMART" id="SM00961">
    <property type="entry name" value="RuBisCO_small"/>
    <property type="match status" value="1"/>
</dbReference>
<keyword evidence="1 5" id="KW-0602">Photosynthesis</keyword>
<dbReference type="EMBL" id="KR935866">
    <property type="protein sequence ID" value="ALP13671.1"/>
    <property type="molecule type" value="mRNA"/>
</dbReference>
<sequence>MITQGCYSYLPPLTPQQLVMQIDSALKRGLGLGIEYTYDPHPRNSYWEMWGNPRFTFEGVQSIVYELAACAKAHPEAYIKLLAFDQARGTESCVLSFIYHRPSVETAFRLVRQEANSRKIVYTLEPTTP</sequence>
<evidence type="ECO:0000256" key="1">
    <source>
        <dbReference type="ARBA" id="ARBA00022531"/>
    </source>
</evidence>
<keyword evidence="6 8" id="KW-0934">Plastid</keyword>
<dbReference type="PANTHER" id="PTHR31262">
    <property type="entry name" value="RIBULOSE BISPHOSPHATE CARBOXYLASE SMALL CHAIN 1, CHLOROPLASTIC"/>
    <property type="match status" value="1"/>
</dbReference>
<evidence type="ECO:0000256" key="4">
    <source>
        <dbReference type="ARBA" id="ARBA00038826"/>
    </source>
</evidence>
<comment type="function">
    <text evidence="6">RuBisCO catalyzes two reactions: the carboxylation of D-ribulose 1,5-bisphosphate, the primary event in carbon dioxide fixation, as well as the oxidative fragmentation of the pentose substrate. Both reactions occur simultaneously and in competition at the same active site. Although the small subunit is not catalytic it is essential for maximal activity.</text>
</comment>
<dbReference type="SUPFAM" id="SSF55239">
    <property type="entry name" value="RuBisCO, small subunit"/>
    <property type="match status" value="1"/>
</dbReference>
<dbReference type="InterPro" id="IPR024681">
    <property type="entry name" value="RuBisCO_ssu"/>
</dbReference>
<evidence type="ECO:0000313" key="8">
    <source>
        <dbReference type="EMBL" id="ALP13671.1"/>
    </source>
</evidence>
<dbReference type="AlphaFoldDB" id="A0A0S2QDC6"/>
<geneLocation type="chloroplast" evidence="8"/>
<dbReference type="PANTHER" id="PTHR31262:SF23">
    <property type="entry name" value="RIBULOSE BISPHOSPHATE CARBOXYLASE SMALL SUBUNIT"/>
    <property type="match status" value="1"/>
</dbReference>
<evidence type="ECO:0000256" key="5">
    <source>
        <dbReference type="HAMAP-Rule" id="MF_00859"/>
    </source>
</evidence>
<comment type="similarity">
    <text evidence="5">Belongs to the RuBisCO small chain family.</text>
</comment>
<reference evidence="8" key="1">
    <citation type="submission" date="2015-05" db="EMBL/GenBank/DDBJ databases">
        <title>The Karenia brevis plastid transcriptome reveals a 5' polyadenylation process.</title>
        <authorList>
            <person name="Cahoon A.B."/>
            <person name="Carroll H.D."/>
            <person name="Wang M.Y.-W."/>
            <person name="Newby R.J."/>
        </authorList>
    </citation>
    <scope>NUCLEOTIDE SEQUENCE</scope>
    <source>
        <strain evidence="8">CCM2281</strain>
    </source>
</reference>
<comment type="subunit">
    <text evidence="4 5">Heterohexadecamer of 8 large and 8 small subunits.</text>
</comment>
<evidence type="ECO:0000256" key="6">
    <source>
        <dbReference type="HAMAP-Rule" id="MF_00860"/>
    </source>
</evidence>
<dbReference type="Gene3D" id="3.30.190.10">
    <property type="entry name" value="Ribulose bisphosphate carboxylase, small subunit"/>
    <property type="match status" value="1"/>
</dbReference>
<comment type="function">
    <text evidence="5">RuBisCO catalyzes two reactions: the carboxylation of D-ribulose 1,5-bisphosphate, the primary event in carbon dioxide fixation, as well as the oxidative fragmentation of the pentose substrate in the photorespiration process. Both reactions occur simultaneously and in competition at the same active site. Although the small subunit is not catalytic it is essential for maximal activity.</text>
</comment>
<dbReference type="InterPro" id="IPR036385">
    <property type="entry name" value="RuBisCO_ssu_sf"/>
</dbReference>
<dbReference type="GO" id="GO:0019253">
    <property type="term" value="P:reductive pentose-phosphate cycle"/>
    <property type="evidence" value="ECO:0007669"/>
    <property type="project" value="UniProtKB-UniRule"/>
</dbReference>
<evidence type="ECO:0000256" key="2">
    <source>
        <dbReference type="ARBA" id="ARBA00022567"/>
    </source>
</evidence>
<evidence type="ECO:0000259" key="7">
    <source>
        <dbReference type="SMART" id="SM00961"/>
    </source>
</evidence>
<comment type="subcellular location">
    <subcellularLocation>
        <location evidence="5">Plastid</location>
        <location evidence="5">Chloroplast</location>
    </subcellularLocation>
</comment>
<name>A0A0S2QDC6_KARBR</name>
<comment type="miscellaneous">
    <text evidence="5">The basic functional RuBisCO is composed of a large chain homodimer in a 'head-to-tail' conformation. In form I RuBisCO this homodimer is arranged in a barrel-like tetramer with the small subunits forming a tetrameric 'cap' on each end of the 'barrel'.</text>
</comment>
<proteinExistence type="evidence at transcript level"/>
<keyword evidence="2 5" id="KW-0113">Calvin cycle</keyword>
<dbReference type="GO" id="GO:0016984">
    <property type="term" value="F:ribulose-bisphosphate carboxylase activity"/>
    <property type="evidence" value="ECO:0007669"/>
    <property type="project" value="UniProtKB-UniRule"/>
</dbReference>
<keyword evidence="5 8" id="KW-0150">Chloroplast</keyword>
<dbReference type="GO" id="GO:0009507">
    <property type="term" value="C:chloroplast"/>
    <property type="evidence" value="ECO:0007669"/>
    <property type="project" value="UniProtKB-SubCell"/>
</dbReference>
<evidence type="ECO:0000256" key="3">
    <source>
        <dbReference type="ARBA" id="ARBA00023300"/>
    </source>
</evidence>
<keyword evidence="5" id="KW-0601">Photorespiration</keyword>
<gene>
    <name evidence="5 8" type="primary">rbcS</name>
    <name evidence="6" type="synonym">RBCS</name>
</gene>
<dbReference type="HAMAP" id="MF_00859">
    <property type="entry name" value="RuBisCO_S_bact"/>
    <property type="match status" value="1"/>
</dbReference>